<dbReference type="NCBIfam" id="TIGR00338">
    <property type="entry name" value="serB"/>
    <property type="match status" value="1"/>
</dbReference>
<keyword evidence="16" id="KW-1185">Reference proteome</keyword>
<dbReference type="SFLD" id="SFLDF00029">
    <property type="entry name" value="phosphoserine_phosphatase"/>
    <property type="match status" value="1"/>
</dbReference>
<feature type="active site" description="Nucleophile" evidence="14">
    <location>
        <position position="68"/>
    </location>
</feature>
<comment type="catalytic activity">
    <reaction evidence="13">
        <text>O-phospho-D-serine + H2O = D-serine + phosphate</text>
        <dbReference type="Rhea" id="RHEA:24873"/>
        <dbReference type="ChEBI" id="CHEBI:15377"/>
        <dbReference type="ChEBI" id="CHEBI:35247"/>
        <dbReference type="ChEBI" id="CHEBI:43474"/>
        <dbReference type="ChEBI" id="CHEBI:58680"/>
        <dbReference type="EC" id="3.1.3.3"/>
    </reaction>
</comment>
<evidence type="ECO:0000256" key="5">
    <source>
        <dbReference type="ARBA" id="ARBA00015196"/>
    </source>
</evidence>
<dbReference type="InterPro" id="IPR050582">
    <property type="entry name" value="HAD-like_SerB"/>
</dbReference>
<evidence type="ECO:0000256" key="6">
    <source>
        <dbReference type="ARBA" id="ARBA00022605"/>
    </source>
</evidence>
<dbReference type="Gene3D" id="3.40.50.1000">
    <property type="entry name" value="HAD superfamily/HAD-like"/>
    <property type="match status" value="1"/>
</dbReference>
<comment type="catalytic activity">
    <reaction evidence="12">
        <text>O-phospho-L-serine + H2O = L-serine + phosphate</text>
        <dbReference type="Rhea" id="RHEA:21208"/>
        <dbReference type="ChEBI" id="CHEBI:15377"/>
        <dbReference type="ChEBI" id="CHEBI:33384"/>
        <dbReference type="ChEBI" id="CHEBI:43474"/>
        <dbReference type="ChEBI" id="CHEBI:57524"/>
        <dbReference type="EC" id="3.1.3.3"/>
    </reaction>
</comment>
<evidence type="ECO:0000256" key="4">
    <source>
        <dbReference type="ARBA" id="ARBA00012640"/>
    </source>
</evidence>
<comment type="similarity">
    <text evidence="3">Belongs to the HAD-like hydrolase superfamily. SerB family.</text>
</comment>
<dbReference type="InterPro" id="IPR023214">
    <property type="entry name" value="HAD_sf"/>
</dbReference>
<dbReference type="GO" id="GO:0036424">
    <property type="term" value="F:L-phosphoserine phosphatase activity"/>
    <property type="evidence" value="ECO:0007669"/>
    <property type="project" value="InterPro"/>
</dbReference>
<evidence type="ECO:0000256" key="7">
    <source>
        <dbReference type="ARBA" id="ARBA00022723"/>
    </source>
</evidence>
<evidence type="ECO:0000256" key="2">
    <source>
        <dbReference type="ARBA" id="ARBA00005135"/>
    </source>
</evidence>
<keyword evidence="9" id="KW-0460">Magnesium</keyword>
<name>A0A840SN63_9RHOB</name>
<sequence length="278" mass="28569">MAGVLVLTAAAGVPDAAAETVAGRVTRLAPSAIEIVLDAPLPAGFAVPGMDANVVPVDGRRKQLLIADMDSTIISVECIDELADFAGVKAEVAAITERAMRGELDFEAALDARVALVKGLPESALAECYAERVRLNPGARTLVRTMAALGAETALVSGGFTYFTARVATEAGFAHNQANTLLIEDGKLTGQAARPILGRAAKLTALEAMCKERAISVADAIAVGDGANDLDMVRAAGLGVAYHAKPALAAEADARLEHSDLTALLALQGIAASEWVTD</sequence>
<protein>
    <recommendedName>
        <fullName evidence="5">Phosphoserine phosphatase</fullName>
        <ecNumber evidence="4">3.1.3.3</ecNumber>
    </recommendedName>
    <alternativeName>
        <fullName evidence="11">O-phosphoserine phosphohydrolase</fullName>
    </alternativeName>
</protein>
<comment type="cofactor">
    <cofactor evidence="1">
        <name>Mg(2+)</name>
        <dbReference type="ChEBI" id="CHEBI:18420"/>
    </cofactor>
</comment>
<dbReference type="SUPFAM" id="SSF56784">
    <property type="entry name" value="HAD-like"/>
    <property type="match status" value="1"/>
</dbReference>
<dbReference type="AlphaFoldDB" id="A0A840SN63"/>
<dbReference type="RefSeq" id="WP_246399735.1">
    <property type="nucleotide sequence ID" value="NZ_JACHFM010000002.1"/>
</dbReference>
<organism evidence="15 16">
    <name type="scientific">Amaricoccus macauensis</name>
    <dbReference type="NCBI Taxonomy" id="57001"/>
    <lineage>
        <taxon>Bacteria</taxon>
        <taxon>Pseudomonadati</taxon>
        <taxon>Pseudomonadota</taxon>
        <taxon>Alphaproteobacteria</taxon>
        <taxon>Rhodobacterales</taxon>
        <taxon>Paracoccaceae</taxon>
        <taxon>Amaricoccus</taxon>
    </lineage>
</organism>
<dbReference type="SFLD" id="SFLDG01137">
    <property type="entry name" value="C1.6.1:_Phosphoserine_Phosphat"/>
    <property type="match status" value="1"/>
</dbReference>
<dbReference type="Pfam" id="PF12710">
    <property type="entry name" value="HAD"/>
    <property type="match status" value="1"/>
</dbReference>
<dbReference type="SFLD" id="SFLDG01136">
    <property type="entry name" value="C1.6:_Phosphoserine_Phosphatas"/>
    <property type="match status" value="1"/>
</dbReference>
<keyword evidence="8 15" id="KW-0378">Hydrolase</keyword>
<keyword evidence="7" id="KW-0479">Metal-binding</keyword>
<gene>
    <name evidence="15" type="ORF">HNP73_002380</name>
</gene>
<dbReference type="SFLD" id="SFLDS00003">
    <property type="entry name" value="Haloacid_Dehalogenase"/>
    <property type="match status" value="1"/>
</dbReference>
<keyword evidence="10" id="KW-0718">Serine biosynthesis</keyword>
<evidence type="ECO:0000256" key="13">
    <source>
        <dbReference type="ARBA" id="ARBA00048523"/>
    </source>
</evidence>
<evidence type="ECO:0000256" key="10">
    <source>
        <dbReference type="ARBA" id="ARBA00023299"/>
    </source>
</evidence>
<dbReference type="InterPro" id="IPR004469">
    <property type="entry name" value="PSP"/>
</dbReference>
<dbReference type="EMBL" id="JACHFM010000002">
    <property type="protein sequence ID" value="MBB5222444.1"/>
    <property type="molecule type" value="Genomic_DNA"/>
</dbReference>
<evidence type="ECO:0000313" key="16">
    <source>
        <dbReference type="Proteomes" id="UP000549457"/>
    </source>
</evidence>
<feature type="active site" description="Proton donor" evidence="14">
    <location>
        <position position="70"/>
    </location>
</feature>
<evidence type="ECO:0000256" key="3">
    <source>
        <dbReference type="ARBA" id="ARBA00009184"/>
    </source>
</evidence>
<proteinExistence type="inferred from homology"/>
<evidence type="ECO:0000256" key="12">
    <source>
        <dbReference type="ARBA" id="ARBA00048138"/>
    </source>
</evidence>
<evidence type="ECO:0000256" key="8">
    <source>
        <dbReference type="ARBA" id="ARBA00022801"/>
    </source>
</evidence>
<dbReference type="InterPro" id="IPR036412">
    <property type="entry name" value="HAD-like_sf"/>
</dbReference>
<accession>A0A840SN63</accession>
<dbReference type="PANTHER" id="PTHR43344">
    <property type="entry name" value="PHOSPHOSERINE PHOSPHATASE"/>
    <property type="match status" value="1"/>
</dbReference>
<reference evidence="15 16" key="1">
    <citation type="submission" date="2020-08" db="EMBL/GenBank/DDBJ databases">
        <title>Genomic Encyclopedia of Type Strains, Phase IV (KMG-IV): sequencing the most valuable type-strain genomes for metagenomic binning, comparative biology and taxonomic classification.</title>
        <authorList>
            <person name="Goeker M."/>
        </authorList>
    </citation>
    <scope>NUCLEOTIDE SEQUENCE [LARGE SCALE GENOMIC DNA]</scope>
    <source>
        <strain evidence="15 16">DSM 101730</strain>
    </source>
</reference>
<evidence type="ECO:0000313" key="15">
    <source>
        <dbReference type="EMBL" id="MBB5222444.1"/>
    </source>
</evidence>
<evidence type="ECO:0000256" key="14">
    <source>
        <dbReference type="PIRSR" id="PIRSR604469-1"/>
    </source>
</evidence>
<keyword evidence="6" id="KW-0028">Amino-acid biosynthesis</keyword>
<evidence type="ECO:0000256" key="9">
    <source>
        <dbReference type="ARBA" id="ARBA00022842"/>
    </source>
</evidence>
<comment type="pathway">
    <text evidence="2">Amino-acid biosynthesis; L-serine biosynthesis; L-serine from 3-phospho-D-glycerate: step 3/3.</text>
</comment>
<dbReference type="Proteomes" id="UP000549457">
    <property type="component" value="Unassembled WGS sequence"/>
</dbReference>
<dbReference type="UniPathway" id="UPA00135">
    <property type="reaction ID" value="UER00198"/>
</dbReference>
<dbReference type="PANTHER" id="PTHR43344:SF2">
    <property type="entry name" value="PHOSPHOSERINE PHOSPHATASE"/>
    <property type="match status" value="1"/>
</dbReference>
<dbReference type="GO" id="GO:0000287">
    <property type="term" value="F:magnesium ion binding"/>
    <property type="evidence" value="ECO:0007669"/>
    <property type="project" value="TreeGrafter"/>
</dbReference>
<dbReference type="EC" id="3.1.3.3" evidence="4"/>
<dbReference type="NCBIfam" id="TIGR01488">
    <property type="entry name" value="HAD-SF-IB"/>
    <property type="match status" value="1"/>
</dbReference>
<dbReference type="GO" id="GO:0006564">
    <property type="term" value="P:L-serine biosynthetic process"/>
    <property type="evidence" value="ECO:0007669"/>
    <property type="project" value="UniProtKB-KW"/>
</dbReference>
<evidence type="ECO:0000256" key="11">
    <source>
        <dbReference type="ARBA" id="ARBA00031693"/>
    </source>
</evidence>
<comment type="caution">
    <text evidence="15">The sequence shown here is derived from an EMBL/GenBank/DDBJ whole genome shotgun (WGS) entry which is preliminary data.</text>
</comment>
<evidence type="ECO:0000256" key="1">
    <source>
        <dbReference type="ARBA" id="ARBA00001946"/>
    </source>
</evidence>
<dbReference type="GO" id="GO:0005737">
    <property type="term" value="C:cytoplasm"/>
    <property type="evidence" value="ECO:0007669"/>
    <property type="project" value="TreeGrafter"/>
</dbReference>